<protein>
    <submittedName>
        <fullName evidence="3">ADP-glyceromanno-heptose 6-epimerase</fullName>
    </submittedName>
</protein>
<evidence type="ECO:0000259" key="2">
    <source>
        <dbReference type="Pfam" id="PF01370"/>
    </source>
</evidence>
<dbReference type="SUPFAM" id="SSF51735">
    <property type="entry name" value="NAD(P)-binding Rossmann-fold domains"/>
    <property type="match status" value="1"/>
</dbReference>
<dbReference type="AlphaFoldDB" id="A0A2T2Y9B2"/>
<comment type="caution">
    <text evidence="3">The sequence shown here is derived from an EMBL/GenBank/DDBJ whole genome shotgun (WGS) entry which is preliminary data.</text>
</comment>
<sequence>MKILLTGGAGYIGTELTHELLKNPEVEELIIYDNLSRRNFNLFIGRNHLPDNRVKFIMGDILDSYKLRKVINEVEVVYHLAAKVLTTFSNDDPHLFEQVNHWGTAELSYALEQSQVKKVFYLSSASVYGDSNVPMDENTEPQPRTYYGLSKHNGEKMIARLTDRMQTYIIRCGNVYGYSRSLRFDSVINKFMFDAHFTNRITLQGSGKQQRAFVHIHKVSQDLANILTHDFPSGTYNLVDKNLSINELANTMKEIYPDLEMLFILQDRKSRTLFLNPDSRLEAISTYRPRTITEELIEFSHHFAFVPSGYYK</sequence>
<gene>
    <name evidence="3" type="ORF">AHMF7605_00460</name>
</gene>
<comment type="similarity">
    <text evidence="1">Belongs to the NAD(P)-dependent epimerase/dehydratase family.</text>
</comment>
<name>A0A2T2Y9B2_9BACT</name>
<evidence type="ECO:0000256" key="1">
    <source>
        <dbReference type="ARBA" id="ARBA00007637"/>
    </source>
</evidence>
<feature type="domain" description="NAD-dependent epimerase/dehydratase" evidence="2">
    <location>
        <begin position="3"/>
        <end position="237"/>
    </location>
</feature>
<dbReference type="EMBL" id="PYFT01000001">
    <property type="protein sequence ID" value="PSR52097.1"/>
    <property type="molecule type" value="Genomic_DNA"/>
</dbReference>
<dbReference type="Pfam" id="PF01370">
    <property type="entry name" value="Epimerase"/>
    <property type="match status" value="1"/>
</dbReference>
<dbReference type="CDD" id="cd08946">
    <property type="entry name" value="SDR_e"/>
    <property type="match status" value="1"/>
</dbReference>
<dbReference type="Gene3D" id="3.90.25.10">
    <property type="entry name" value="UDP-galactose 4-epimerase, domain 1"/>
    <property type="match status" value="1"/>
</dbReference>
<dbReference type="Gene3D" id="3.40.50.720">
    <property type="entry name" value="NAD(P)-binding Rossmann-like Domain"/>
    <property type="match status" value="1"/>
</dbReference>
<dbReference type="RefSeq" id="WP_106925389.1">
    <property type="nucleotide sequence ID" value="NZ_PYFT01000001.1"/>
</dbReference>
<accession>A0A2T2Y9B2</accession>
<evidence type="ECO:0000313" key="4">
    <source>
        <dbReference type="Proteomes" id="UP000240357"/>
    </source>
</evidence>
<dbReference type="Proteomes" id="UP000240357">
    <property type="component" value="Unassembled WGS sequence"/>
</dbReference>
<dbReference type="InterPro" id="IPR001509">
    <property type="entry name" value="Epimerase_deHydtase"/>
</dbReference>
<keyword evidence="4" id="KW-1185">Reference proteome</keyword>
<dbReference type="OrthoDB" id="9801785at2"/>
<proteinExistence type="inferred from homology"/>
<evidence type="ECO:0000313" key="3">
    <source>
        <dbReference type="EMBL" id="PSR52097.1"/>
    </source>
</evidence>
<dbReference type="PANTHER" id="PTHR43000">
    <property type="entry name" value="DTDP-D-GLUCOSE 4,6-DEHYDRATASE-RELATED"/>
    <property type="match status" value="1"/>
</dbReference>
<organism evidence="3 4">
    <name type="scientific">Adhaeribacter arboris</name>
    <dbReference type="NCBI Taxonomy" id="2072846"/>
    <lineage>
        <taxon>Bacteria</taxon>
        <taxon>Pseudomonadati</taxon>
        <taxon>Bacteroidota</taxon>
        <taxon>Cytophagia</taxon>
        <taxon>Cytophagales</taxon>
        <taxon>Hymenobacteraceae</taxon>
        <taxon>Adhaeribacter</taxon>
    </lineage>
</organism>
<reference evidence="3 4" key="1">
    <citation type="submission" date="2018-03" db="EMBL/GenBank/DDBJ databases">
        <title>Adhaeribacter sp. HMF7605 Genome sequencing and assembly.</title>
        <authorList>
            <person name="Kang H."/>
            <person name="Kang J."/>
            <person name="Cha I."/>
            <person name="Kim H."/>
            <person name="Joh K."/>
        </authorList>
    </citation>
    <scope>NUCLEOTIDE SEQUENCE [LARGE SCALE GENOMIC DNA]</scope>
    <source>
        <strain evidence="3 4">HMF7605</strain>
    </source>
</reference>
<dbReference type="InterPro" id="IPR036291">
    <property type="entry name" value="NAD(P)-bd_dom_sf"/>
</dbReference>